<keyword evidence="3" id="KW-1185">Reference proteome</keyword>
<accession>A0AAW5R4L8</accession>
<dbReference type="AlphaFoldDB" id="A0AAW5R4L8"/>
<dbReference type="RefSeq" id="WP_261617655.1">
    <property type="nucleotide sequence ID" value="NZ_JALIDZ010000010.1"/>
</dbReference>
<evidence type="ECO:0000313" key="3">
    <source>
        <dbReference type="Proteomes" id="UP001320898"/>
    </source>
</evidence>
<dbReference type="Proteomes" id="UP001320898">
    <property type="component" value="Unassembled WGS sequence"/>
</dbReference>
<feature type="region of interest" description="Disordered" evidence="1">
    <location>
        <begin position="81"/>
        <end position="108"/>
    </location>
</feature>
<sequence>MGIPWYRRRDYERILAIMADRAQLPRSYETWRNRAEFLEQKVRDSGRPTVRLTIDPKAFSRWCSANRLNTNAHARLLYIDQSVRGEPSGDGPSGDAPSGDAPSGATDG</sequence>
<organism evidence="2 3">
    <name type="scientific">Microbaculum marinisediminis</name>
    <dbReference type="NCBI Taxonomy" id="2931392"/>
    <lineage>
        <taxon>Bacteria</taxon>
        <taxon>Pseudomonadati</taxon>
        <taxon>Pseudomonadota</taxon>
        <taxon>Alphaproteobacteria</taxon>
        <taxon>Hyphomicrobiales</taxon>
        <taxon>Tepidamorphaceae</taxon>
        <taxon>Microbaculum</taxon>
    </lineage>
</organism>
<name>A0AAW5R4L8_9HYPH</name>
<gene>
    <name evidence="2" type="ORF">MUB46_19570</name>
</gene>
<protein>
    <submittedName>
        <fullName evidence="2">Uncharacterized protein</fullName>
    </submittedName>
</protein>
<comment type="caution">
    <text evidence="2">The sequence shown here is derived from an EMBL/GenBank/DDBJ whole genome shotgun (WGS) entry which is preliminary data.</text>
</comment>
<evidence type="ECO:0000256" key="1">
    <source>
        <dbReference type="SAM" id="MobiDB-lite"/>
    </source>
</evidence>
<feature type="compositionally biased region" description="Low complexity" evidence="1">
    <location>
        <begin position="89"/>
        <end position="108"/>
    </location>
</feature>
<reference evidence="2 3" key="1">
    <citation type="submission" date="2022-04" db="EMBL/GenBank/DDBJ databases">
        <authorList>
            <person name="Ye Y.-Q."/>
            <person name="Du Z.-J."/>
        </authorList>
    </citation>
    <scope>NUCLEOTIDE SEQUENCE [LARGE SCALE GENOMIC DNA]</scope>
    <source>
        <strain evidence="2 3">A6E488</strain>
    </source>
</reference>
<proteinExistence type="predicted"/>
<dbReference type="EMBL" id="JALIDZ010000010">
    <property type="protein sequence ID" value="MCT8974069.1"/>
    <property type="molecule type" value="Genomic_DNA"/>
</dbReference>
<evidence type="ECO:0000313" key="2">
    <source>
        <dbReference type="EMBL" id="MCT8974069.1"/>
    </source>
</evidence>